<comment type="caution">
    <text evidence="1">The sequence shown here is derived from an EMBL/GenBank/DDBJ whole genome shotgun (WGS) entry which is preliminary data.</text>
</comment>
<protein>
    <submittedName>
        <fullName evidence="1">Uncharacterized protein</fullName>
    </submittedName>
</protein>
<evidence type="ECO:0000313" key="1">
    <source>
        <dbReference type="EMBL" id="KAJ3504727.1"/>
    </source>
</evidence>
<sequence length="182" mass="20394">MSSHLADMGGQTPLIWTNTEAPWIRHTYGLYILDFEAGLPVEYTEPELAHAIETGIFIQTSGDLTQPHQTHERVFGSPQTYETVSNNLNPSEKVVGGLLFMPREQQGSSRFKLEVNKYGSLSVPVDSFVGFIYKRDFDERFTDVISSVPLPNPTSRVSFTDDAHWETLTAIDQDQPPSNSTN</sequence>
<organism evidence="1 2">
    <name type="scientific">Fusarium decemcellulare</name>
    <dbReference type="NCBI Taxonomy" id="57161"/>
    <lineage>
        <taxon>Eukaryota</taxon>
        <taxon>Fungi</taxon>
        <taxon>Dikarya</taxon>
        <taxon>Ascomycota</taxon>
        <taxon>Pezizomycotina</taxon>
        <taxon>Sordariomycetes</taxon>
        <taxon>Hypocreomycetidae</taxon>
        <taxon>Hypocreales</taxon>
        <taxon>Nectriaceae</taxon>
        <taxon>Fusarium</taxon>
        <taxon>Fusarium decemcellulare species complex</taxon>
    </lineage>
</organism>
<dbReference type="EMBL" id="JANRMS010004940">
    <property type="protein sequence ID" value="KAJ3504727.1"/>
    <property type="molecule type" value="Genomic_DNA"/>
</dbReference>
<gene>
    <name evidence="1" type="ORF">NM208_g16294</name>
</gene>
<dbReference type="Proteomes" id="UP001148629">
    <property type="component" value="Unassembled WGS sequence"/>
</dbReference>
<proteinExistence type="predicted"/>
<name>A0ACC1RAL0_9HYPO</name>
<accession>A0ACC1RAL0</accession>
<reference evidence="1" key="1">
    <citation type="submission" date="2022-08" db="EMBL/GenBank/DDBJ databases">
        <title>Genome Sequence of Fusarium decemcellulare.</title>
        <authorList>
            <person name="Buettner E."/>
        </authorList>
    </citation>
    <scope>NUCLEOTIDE SEQUENCE</scope>
    <source>
        <strain evidence="1">Babe19</strain>
    </source>
</reference>
<evidence type="ECO:0000313" key="2">
    <source>
        <dbReference type="Proteomes" id="UP001148629"/>
    </source>
</evidence>
<keyword evidence="2" id="KW-1185">Reference proteome</keyword>